<gene>
    <name evidence="3" type="ORF">GCM10023217_16580</name>
</gene>
<accession>A0ABP8Z5V4</accession>
<feature type="domain" description="N-acetyltransferase" evidence="2">
    <location>
        <begin position="9"/>
        <end position="49"/>
    </location>
</feature>
<proteinExistence type="predicted"/>
<evidence type="ECO:0000313" key="4">
    <source>
        <dbReference type="Proteomes" id="UP001500822"/>
    </source>
</evidence>
<comment type="caution">
    <text evidence="3">The sequence shown here is derived from an EMBL/GenBank/DDBJ whole genome shotgun (WGS) entry which is preliminary data.</text>
</comment>
<dbReference type="InterPro" id="IPR016181">
    <property type="entry name" value="Acyl_CoA_acyltransferase"/>
</dbReference>
<protein>
    <recommendedName>
        <fullName evidence="2">N-acetyltransferase domain-containing protein</fullName>
    </recommendedName>
</protein>
<keyword evidence="4" id="KW-1185">Reference proteome</keyword>
<reference evidence="4" key="1">
    <citation type="journal article" date="2019" name="Int. J. Syst. Evol. Microbiol.">
        <title>The Global Catalogue of Microorganisms (GCM) 10K type strain sequencing project: providing services to taxonomists for standard genome sequencing and annotation.</title>
        <authorList>
            <consortium name="The Broad Institute Genomics Platform"/>
            <consortium name="The Broad Institute Genome Sequencing Center for Infectious Disease"/>
            <person name="Wu L."/>
            <person name="Ma J."/>
        </authorList>
    </citation>
    <scope>NUCLEOTIDE SEQUENCE [LARGE SCALE GENOMIC DNA]</scope>
    <source>
        <strain evidence="4">JCM 18077</strain>
    </source>
</reference>
<evidence type="ECO:0000313" key="3">
    <source>
        <dbReference type="EMBL" id="GAA4747343.1"/>
    </source>
</evidence>
<organism evidence="3 4">
    <name type="scientific">Gordonia alkaliphila</name>
    <dbReference type="NCBI Taxonomy" id="1053547"/>
    <lineage>
        <taxon>Bacteria</taxon>
        <taxon>Bacillati</taxon>
        <taxon>Actinomycetota</taxon>
        <taxon>Actinomycetes</taxon>
        <taxon>Mycobacteriales</taxon>
        <taxon>Gordoniaceae</taxon>
        <taxon>Gordonia</taxon>
    </lineage>
</organism>
<dbReference type="Proteomes" id="UP001500822">
    <property type="component" value="Unassembled WGS sequence"/>
</dbReference>
<dbReference type="InterPro" id="IPR000182">
    <property type="entry name" value="GNAT_dom"/>
</dbReference>
<dbReference type="SUPFAM" id="SSF55729">
    <property type="entry name" value="Acyl-CoA N-acyltransferases (Nat)"/>
    <property type="match status" value="1"/>
</dbReference>
<feature type="region of interest" description="Disordered" evidence="1">
    <location>
        <begin position="35"/>
        <end position="54"/>
    </location>
</feature>
<evidence type="ECO:0000259" key="2">
    <source>
        <dbReference type="Pfam" id="PF13673"/>
    </source>
</evidence>
<evidence type="ECO:0000256" key="1">
    <source>
        <dbReference type="SAM" id="MobiDB-lite"/>
    </source>
</evidence>
<dbReference type="Pfam" id="PF13673">
    <property type="entry name" value="Acetyltransf_10"/>
    <property type="match status" value="1"/>
</dbReference>
<dbReference type="Gene3D" id="3.40.630.30">
    <property type="match status" value="1"/>
</dbReference>
<name>A0ABP8Z5V4_9ACTN</name>
<dbReference type="EMBL" id="BAABIE010000006">
    <property type="protein sequence ID" value="GAA4747343.1"/>
    <property type="molecule type" value="Genomic_DNA"/>
</dbReference>
<sequence>MRAAVEEIGDRTSVLDAQSHLVGMYARFGYRPDGPEFVEDGIPHTPMRRTPEPR</sequence>